<dbReference type="InterPro" id="IPR036047">
    <property type="entry name" value="F-box-like_dom_sf"/>
</dbReference>
<evidence type="ECO:0000313" key="2">
    <source>
        <dbReference type="Proteomes" id="UP000504610"/>
    </source>
</evidence>
<proteinExistence type="predicted"/>
<dbReference type="PROSITE" id="PS50181">
    <property type="entry name" value="FBOX"/>
    <property type="match status" value="1"/>
</dbReference>
<dbReference type="InterPro" id="IPR017451">
    <property type="entry name" value="F-box-assoc_interact_dom"/>
</dbReference>
<dbReference type="InterPro" id="IPR001810">
    <property type="entry name" value="F-box_dom"/>
</dbReference>
<dbReference type="Proteomes" id="UP000504610">
    <property type="component" value="Chromosome 9"/>
</dbReference>
<dbReference type="Gene3D" id="1.20.1280.50">
    <property type="match status" value="1"/>
</dbReference>
<protein>
    <submittedName>
        <fullName evidence="3">F-box protein At1g31000</fullName>
    </submittedName>
</protein>
<dbReference type="RefSeq" id="XP_018453990.1">
    <property type="nucleotide sequence ID" value="XM_018598488.1"/>
</dbReference>
<reference evidence="3" key="2">
    <citation type="submission" date="2025-08" db="UniProtKB">
        <authorList>
            <consortium name="RefSeq"/>
        </authorList>
    </citation>
    <scope>IDENTIFICATION</scope>
    <source>
        <tissue evidence="3">Leaf</tissue>
    </source>
</reference>
<dbReference type="SUPFAM" id="SSF81383">
    <property type="entry name" value="F-box domain"/>
    <property type="match status" value="1"/>
</dbReference>
<evidence type="ECO:0000259" key="1">
    <source>
        <dbReference type="PROSITE" id="PS50181"/>
    </source>
</evidence>
<dbReference type="NCBIfam" id="TIGR01640">
    <property type="entry name" value="F_box_assoc_1"/>
    <property type="match status" value="1"/>
</dbReference>
<keyword evidence="2" id="KW-1185">Reference proteome</keyword>
<sequence>MMIRHNNSKKTKIGKDSNSLPPDLLIEILTRLRVKAVSRFFLVSKSWSTIISSQVFIRSFPSHSIQPQPPRLLYAVNSIYKQSGYYKCDVHYVNGLISFGYGEKQIITRPSTGKSIYLPRVRSREKIIRSFFGFDPVESQYKVLAVCKSEKVGDYPEVTSSEHKVFTLMGREGRVAQAWRMVKCNTSPHCPITNSVCINGVMYYVSSTGKKRMSEWFLMRFDVRTEKLDLLPQLSWIPDGFYRLSLINYQGKVTFVVQTYPSITTFDLWVMEDTVEWSKIRLDIPWTMSHSIAREI</sequence>
<dbReference type="OrthoDB" id="1032426at2759"/>
<reference evidence="2" key="1">
    <citation type="journal article" date="2019" name="Database">
        <title>The radish genome database (RadishGD): an integrated information resource for radish genomics.</title>
        <authorList>
            <person name="Yu H.J."/>
            <person name="Baek S."/>
            <person name="Lee Y.J."/>
            <person name="Cho A."/>
            <person name="Mun J.H."/>
        </authorList>
    </citation>
    <scope>NUCLEOTIDE SEQUENCE [LARGE SCALE GENOMIC DNA]</scope>
    <source>
        <strain evidence="2">cv. WK10039</strain>
    </source>
</reference>
<dbReference type="PANTHER" id="PTHR31111">
    <property type="entry name" value="BNAA05G37150D PROTEIN-RELATED"/>
    <property type="match status" value="1"/>
</dbReference>
<gene>
    <name evidence="3" type="primary">LOC108825158</name>
</gene>
<evidence type="ECO:0000313" key="3">
    <source>
        <dbReference type="RefSeq" id="XP_018453990.1"/>
    </source>
</evidence>
<dbReference type="AlphaFoldDB" id="A0A6J0L1F3"/>
<dbReference type="PANTHER" id="PTHR31111:SF138">
    <property type="entry name" value="F-BOX ASSOCIATED DOMAIN-CONTAINING PROTEIN"/>
    <property type="match status" value="1"/>
</dbReference>
<dbReference type="Pfam" id="PF08268">
    <property type="entry name" value="FBA_3"/>
    <property type="match status" value="1"/>
</dbReference>
<name>A0A6J0L1F3_RAPSA</name>
<feature type="domain" description="F-box" evidence="1">
    <location>
        <begin position="14"/>
        <end position="60"/>
    </location>
</feature>
<accession>A0A6J0L1F3</accession>
<organism evidence="2 3">
    <name type="scientific">Raphanus sativus</name>
    <name type="common">Radish</name>
    <name type="synonym">Raphanus raphanistrum var. sativus</name>
    <dbReference type="NCBI Taxonomy" id="3726"/>
    <lineage>
        <taxon>Eukaryota</taxon>
        <taxon>Viridiplantae</taxon>
        <taxon>Streptophyta</taxon>
        <taxon>Embryophyta</taxon>
        <taxon>Tracheophyta</taxon>
        <taxon>Spermatophyta</taxon>
        <taxon>Magnoliopsida</taxon>
        <taxon>eudicotyledons</taxon>
        <taxon>Gunneridae</taxon>
        <taxon>Pentapetalae</taxon>
        <taxon>rosids</taxon>
        <taxon>malvids</taxon>
        <taxon>Brassicales</taxon>
        <taxon>Brassicaceae</taxon>
        <taxon>Brassiceae</taxon>
        <taxon>Raphanus</taxon>
    </lineage>
</organism>
<dbReference type="GeneID" id="108825158"/>
<dbReference type="KEGG" id="rsz:108825158"/>
<dbReference type="InterPro" id="IPR013187">
    <property type="entry name" value="F-box-assoc_dom_typ3"/>
</dbReference>